<organism evidence="11 12">
    <name type="scientific">Kangiella japonica</name>
    <dbReference type="NCBI Taxonomy" id="647384"/>
    <lineage>
        <taxon>Bacteria</taxon>
        <taxon>Pseudomonadati</taxon>
        <taxon>Pseudomonadota</taxon>
        <taxon>Gammaproteobacteria</taxon>
        <taxon>Kangiellales</taxon>
        <taxon>Kangiellaceae</taxon>
        <taxon>Kangiella</taxon>
    </lineage>
</organism>
<evidence type="ECO:0000313" key="11">
    <source>
        <dbReference type="EMBL" id="GAA0198262.1"/>
    </source>
</evidence>
<feature type="domain" description="TonB-dependent receptor plug" evidence="9">
    <location>
        <begin position="130"/>
        <end position="229"/>
    </location>
</feature>
<dbReference type="InterPro" id="IPR012910">
    <property type="entry name" value="Plug_dom"/>
</dbReference>
<evidence type="ECO:0000256" key="2">
    <source>
        <dbReference type="ARBA" id="ARBA00022448"/>
    </source>
</evidence>
<accession>A0ABN0STG0</accession>
<dbReference type="InterPro" id="IPR039426">
    <property type="entry name" value="TonB-dep_rcpt-like"/>
</dbReference>
<evidence type="ECO:0000256" key="5">
    <source>
        <dbReference type="ARBA" id="ARBA00023136"/>
    </source>
</evidence>
<dbReference type="Pfam" id="PF13620">
    <property type="entry name" value="CarboxypepD_reg"/>
    <property type="match status" value="1"/>
</dbReference>
<evidence type="ECO:0000256" key="8">
    <source>
        <dbReference type="SAM" id="SignalP"/>
    </source>
</evidence>
<sequence length="951" mass="104499">MGKSISFKKAIAHTAVVVALGFGGSNLYAASNVNGVIAGDVSVGNATVTVTNESTGFVRTVQTNADGDYVIPSLPVGQYKVTISKDGYQTYTREVRVAIGTRANIDANLVEEGVETVTVTSSRVRLDTSTSESALNITEAELDVLPVGRNVTAVALLAPGTLQGDSAFGNLPSFGGATVGENAYYINGFNVTNFRNGLGGSTIPFEFYEAFQVKTGGYSAEFGRSTGGVVNAVTKSGTNEFEWGVDFYWQPDSLREGRRDIVRPSDGTVLTDNSQDEDDFKNAVIHASGAIVEDTLFFYALYNPNDNETQDLVSGGSQIQRGTNDDAFWGAKLDWQISANHLLEYTGFSDGSSSEFVTTDLDGSNPRIAFQNAGGDNHILSYTGQFGDLGVRALYGESEYDRTAYSALDGNPLIIDIRGGVRRDLGNWANGLVGTSKDEKDAFRLDFDWYLGDHQLRFGFDEENYTASDLQQYSGGVYWLYNDDAGSSTGENVRERFYFNGGDFDTKSRALYIEDIWTLGDVTLSLGLRNEYFDNKNANGNTFTKIDDQLAPRLGMAWDIHGDGSAKLFANYGRYHLPVATNTNVRLAGSEFFTEQYLELEGLNADDSPIIGAPLGPVSVFGNGEVADERSIVNQNLDPMYQDEYSIGYEMAFENNVTAGVQFIRRDLKSTLEDVAIDAAVLDWAAENGLTQTVDGEDPADVWGGFHQYVLTNPGQDMRIYLPEFEQFADLSAEQLGYPESTRKYNAIKFDFQRPWDGDWALQGSYVWSQSYGNNEGFVRSDNGQDDAGLTTLFDQPGLLDGAYGYLPNDRRHTLKLFGRFGLADEWQLSYNFLWQSGRPVNAFGVHPTDAFAAAYGAESFYDNGVLVPRGSRGRTPSIKELDLGLQYQPHWGEDYALTFRLDMFNAWTTDTYREVVETAETDSGNPNPNYLTPTSYQSPSTVRVGFSVNF</sequence>
<comment type="subcellular location">
    <subcellularLocation>
        <location evidence="1 7">Cell outer membrane</location>
        <topology evidence="1 7">Multi-pass membrane protein</topology>
    </subcellularLocation>
</comment>
<dbReference type="Pfam" id="PF07715">
    <property type="entry name" value="Plug"/>
    <property type="match status" value="1"/>
</dbReference>
<evidence type="ECO:0000259" key="10">
    <source>
        <dbReference type="Pfam" id="PF25183"/>
    </source>
</evidence>
<evidence type="ECO:0000256" key="1">
    <source>
        <dbReference type="ARBA" id="ARBA00004571"/>
    </source>
</evidence>
<keyword evidence="3 7" id="KW-1134">Transmembrane beta strand</keyword>
<evidence type="ECO:0000259" key="9">
    <source>
        <dbReference type="Pfam" id="PF07715"/>
    </source>
</evidence>
<protein>
    <submittedName>
        <fullName evidence="11">TonB-dependent receptor</fullName>
    </submittedName>
</protein>
<dbReference type="PANTHER" id="PTHR30069">
    <property type="entry name" value="TONB-DEPENDENT OUTER MEMBRANE RECEPTOR"/>
    <property type="match status" value="1"/>
</dbReference>
<keyword evidence="11" id="KW-0675">Receptor</keyword>
<dbReference type="Proteomes" id="UP001501221">
    <property type="component" value="Unassembled WGS sequence"/>
</dbReference>
<keyword evidence="2 7" id="KW-0813">Transport</keyword>
<dbReference type="Gene3D" id="2.170.130.10">
    <property type="entry name" value="TonB-dependent receptor, plug domain"/>
    <property type="match status" value="1"/>
</dbReference>
<dbReference type="Gene3D" id="2.40.170.20">
    <property type="entry name" value="TonB-dependent receptor, beta-barrel domain"/>
    <property type="match status" value="1"/>
</dbReference>
<feature type="chain" id="PRO_5046141018" evidence="8">
    <location>
        <begin position="30"/>
        <end position="951"/>
    </location>
</feature>
<evidence type="ECO:0000313" key="12">
    <source>
        <dbReference type="Proteomes" id="UP001501221"/>
    </source>
</evidence>
<name>A0ABN0STG0_9GAMM</name>
<comment type="similarity">
    <text evidence="7">Belongs to the TonB-dependent receptor family.</text>
</comment>
<reference evidence="11 12" key="1">
    <citation type="journal article" date="2019" name="Int. J. Syst. Evol. Microbiol.">
        <title>The Global Catalogue of Microorganisms (GCM) 10K type strain sequencing project: providing services to taxonomists for standard genome sequencing and annotation.</title>
        <authorList>
            <consortium name="The Broad Institute Genomics Platform"/>
            <consortium name="The Broad Institute Genome Sequencing Center for Infectious Disease"/>
            <person name="Wu L."/>
            <person name="Ma J."/>
        </authorList>
    </citation>
    <scope>NUCLEOTIDE SEQUENCE [LARGE SCALE GENOMIC DNA]</scope>
    <source>
        <strain evidence="11 12">JCM 16211</strain>
    </source>
</reference>
<proteinExistence type="inferred from homology"/>
<keyword evidence="5 7" id="KW-0472">Membrane</keyword>
<comment type="caution">
    <text evidence="11">The sequence shown here is derived from an EMBL/GenBank/DDBJ whole genome shotgun (WGS) entry which is preliminary data.</text>
</comment>
<gene>
    <name evidence="11" type="ORF">GCM10009123_01890</name>
</gene>
<keyword evidence="6 7" id="KW-0998">Cell outer membrane</keyword>
<evidence type="ECO:0000256" key="3">
    <source>
        <dbReference type="ARBA" id="ARBA00022452"/>
    </source>
</evidence>
<dbReference type="InterPro" id="IPR013784">
    <property type="entry name" value="Carb-bd-like_fold"/>
</dbReference>
<dbReference type="Pfam" id="PF25183">
    <property type="entry name" value="OMP_b-brl_4"/>
    <property type="match status" value="1"/>
</dbReference>
<feature type="domain" description="TonB-dependent transporter Oar-like beta-barrel" evidence="10">
    <location>
        <begin position="539"/>
        <end position="916"/>
    </location>
</feature>
<dbReference type="RefSeq" id="WP_343985312.1">
    <property type="nucleotide sequence ID" value="NZ_BAAAFM010000001.1"/>
</dbReference>
<evidence type="ECO:0000256" key="7">
    <source>
        <dbReference type="PROSITE-ProRule" id="PRU01360"/>
    </source>
</evidence>
<keyword evidence="12" id="KW-1185">Reference proteome</keyword>
<dbReference type="PANTHER" id="PTHR30069:SF46">
    <property type="entry name" value="OAR PROTEIN"/>
    <property type="match status" value="1"/>
</dbReference>
<dbReference type="Gene3D" id="2.60.40.1120">
    <property type="entry name" value="Carboxypeptidase-like, regulatory domain"/>
    <property type="match status" value="1"/>
</dbReference>
<keyword evidence="8" id="KW-0732">Signal</keyword>
<dbReference type="SUPFAM" id="SSF56935">
    <property type="entry name" value="Porins"/>
    <property type="match status" value="1"/>
</dbReference>
<dbReference type="InterPro" id="IPR036942">
    <property type="entry name" value="Beta-barrel_TonB_sf"/>
</dbReference>
<keyword evidence="4 7" id="KW-0812">Transmembrane</keyword>
<evidence type="ECO:0000256" key="4">
    <source>
        <dbReference type="ARBA" id="ARBA00022692"/>
    </source>
</evidence>
<dbReference type="PROSITE" id="PS52016">
    <property type="entry name" value="TONB_DEPENDENT_REC_3"/>
    <property type="match status" value="1"/>
</dbReference>
<dbReference type="InterPro" id="IPR037066">
    <property type="entry name" value="Plug_dom_sf"/>
</dbReference>
<feature type="signal peptide" evidence="8">
    <location>
        <begin position="1"/>
        <end position="29"/>
    </location>
</feature>
<dbReference type="EMBL" id="BAAAFM010000001">
    <property type="protein sequence ID" value="GAA0198262.1"/>
    <property type="molecule type" value="Genomic_DNA"/>
</dbReference>
<dbReference type="InterPro" id="IPR057601">
    <property type="entry name" value="Oar-like_b-barrel"/>
</dbReference>
<evidence type="ECO:0000256" key="6">
    <source>
        <dbReference type="ARBA" id="ARBA00023237"/>
    </source>
</evidence>
<dbReference type="SUPFAM" id="SSF49452">
    <property type="entry name" value="Starch-binding domain-like"/>
    <property type="match status" value="1"/>
</dbReference>